<accession>V2YVR0</accession>
<keyword evidence="2" id="KW-1185">Reference proteome</keyword>
<evidence type="ECO:0008006" key="3">
    <source>
        <dbReference type="Google" id="ProtNLM"/>
    </source>
</evidence>
<evidence type="ECO:0000313" key="2">
    <source>
        <dbReference type="Proteomes" id="UP000017559"/>
    </source>
</evidence>
<dbReference type="EMBL" id="AWSO01000061">
    <property type="protein sequence ID" value="ESK95774.1"/>
    <property type="molecule type" value="Genomic_DNA"/>
</dbReference>
<proteinExistence type="predicted"/>
<organism evidence="1 2">
    <name type="scientific">Moniliophthora roreri (strain MCA 2997)</name>
    <name type="common">Cocoa frosty pod rot fungus</name>
    <name type="synonym">Crinipellis roreri</name>
    <dbReference type="NCBI Taxonomy" id="1381753"/>
    <lineage>
        <taxon>Eukaryota</taxon>
        <taxon>Fungi</taxon>
        <taxon>Dikarya</taxon>
        <taxon>Basidiomycota</taxon>
        <taxon>Agaricomycotina</taxon>
        <taxon>Agaricomycetes</taxon>
        <taxon>Agaricomycetidae</taxon>
        <taxon>Agaricales</taxon>
        <taxon>Marasmiineae</taxon>
        <taxon>Marasmiaceae</taxon>
        <taxon>Moniliophthora</taxon>
    </lineage>
</organism>
<name>V2YVR0_MONRO</name>
<dbReference type="OrthoDB" id="2788229at2759"/>
<gene>
    <name evidence="1" type="ORF">Moror_12386</name>
</gene>
<evidence type="ECO:0000313" key="1">
    <source>
        <dbReference type="EMBL" id="ESK95774.1"/>
    </source>
</evidence>
<dbReference type="HOGENOM" id="CLU_679864_0_0_1"/>
<dbReference type="AlphaFoldDB" id="V2YVR0"/>
<dbReference type="Proteomes" id="UP000017559">
    <property type="component" value="Unassembled WGS sequence"/>
</dbReference>
<comment type="caution">
    <text evidence="1">The sequence shown here is derived from an EMBL/GenBank/DDBJ whole genome shotgun (WGS) entry which is preliminary data.</text>
</comment>
<sequence length="405" mass="46005">MAPSVTMERGKPALPLDIIDTLLFHCKYDKETRQSCSLVCRSWLPFSRFHFFNHRAISVPNRREATRLCEVLYSPLCTLIPFIRTLKIFVDPAGDHHLWIIEALRLLVERSVSLTKLIAICRGLKDLQDTTYFSLLRALVGESMLSLDLLWISPVGSSFLPIATAPVKKMFFLSGPRLKHLSLDAGISWLGDEEVELASNRDCEGHPPPETHELSTLSITMHCMSFTLDWLSKAFVFPSLTHLYLRCEDRCDGDSLQRFLDTSARSIRHLFLDCGLLSELNGLPYIDLSHLASLRSLHISFPDHRAFIKSLIDIVSSTAFRLTSIVLLSVFTEGQPIEIFLGAWKALDILLVEQSNLKQLVLRPQLQPFFDACQERGILVNAEGKYPLKRRWRAACARVYGSTEY</sequence>
<protein>
    <recommendedName>
        <fullName evidence="3">F-box domain-containing protein</fullName>
    </recommendedName>
</protein>
<dbReference type="KEGG" id="mrr:Moror_12386"/>
<reference evidence="1 2" key="1">
    <citation type="journal article" date="2014" name="BMC Genomics">
        <title>Genome and secretome analysis of the hemibiotrophic fungal pathogen, Moniliophthora roreri, which causes frosty pod rot disease of cacao: mechanisms of the biotrophic and necrotrophic phases.</title>
        <authorList>
            <person name="Meinhardt L.W."/>
            <person name="Costa G.G.L."/>
            <person name="Thomazella D.P.T."/>
            <person name="Teixeira P.J.P.L."/>
            <person name="Carazzolle M.F."/>
            <person name="Schuster S.C."/>
            <person name="Carlson J.E."/>
            <person name="Guiltinan M.J."/>
            <person name="Mieczkowski P."/>
            <person name="Farmer A."/>
            <person name="Ramaraj T."/>
            <person name="Crozier J."/>
            <person name="Davis R.E."/>
            <person name="Shao J."/>
            <person name="Melnick R.L."/>
            <person name="Pereira G.A.G."/>
            <person name="Bailey B.A."/>
        </authorList>
    </citation>
    <scope>NUCLEOTIDE SEQUENCE [LARGE SCALE GENOMIC DNA]</scope>
    <source>
        <strain evidence="1 2">MCA 2997</strain>
    </source>
</reference>